<evidence type="ECO:0000256" key="9">
    <source>
        <dbReference type="ARBA" id="ARBA00023163"/>
    </source>
</evidence>
<dbReference type="InterPro" id="IPR043135">
    <property type="entry name" value="Fur_C"/>
</dbReference>
<evidence type="ECO:0000256" key="7">
    <source>
        <dbReference type="ARBA" id="ARBA00023015"/>
    </source>
</evidence>
<sequence length="156" mass="17990">MKEHKHHMDQNKEYYQDVLKHLREKGVRITETRKAVIDFIIQSHDHPSADMIYQALLPAFPNMSLATVYNNLKVLIDEGFVSELKVRNDTTTYYDFMGHQHLNVICEKCGRIADMDLDLPDVQQEAADQTGYQITKSQMVVYGICPDCVARQQEAS</sequence>
<evidence type="ECO:0000313" key="14">
    <source>
        <dbReference type="Proteomes" id="UP000033658"/>
    </source>
</evidence>
<evidence type="ECO:0000256" key="1">
    <source>
        <dbReference type="ARBA" id="ARBA00004496"/>
    </source>
</evidence>
<dbReference type="InterPro" id="IPR036390">
    <property type="entry name" value="WH_DNA-bd_sf"/>
</dbReference>
<organism evidence="13 15">
    <name type="scientific">Streptococcus gordonii</name>
    <dbReference type="NCBI Taxonomy" id="1302"/>
    <lineage>
        <taxon>Bacteria</taxon>
        <taxon>Bacillati</taxon>
        <taxon>Bacillota</taxon>
        <taxon>Bacilli</taxon>
        <taxon>Lactobacillales</taxon>
        <taxon>Streptococcaceae</taxon>
        <taxon>Streptococcus</taxon>
    </lineage>
</organism>
<keyword evidence="3" id="KW-0963">Cytoplasm</keyword>
<name>A0A0F2CHC7_STRGN</name>
<dbReference type="GeneID" id="93786961"/>
<comment type="caution">
    <text evidence="13">The sequence shown here is derived from an EMBL/GenBank/DDBJ whole genome shotgun (WGS) entry which is preliminary data.</text>
</comment>
<dbReference type="PATRIC" id="fig|1302.15.peg.76"/>
<gene>
    <name evidence="13" type="ORF">SGODD07_00959</name>
    <name evidence="12" type="ORF">TZ86_00086</name>
</gene>
<dbReference type="GO" id="GO:0045892">
    <property type="term" value="P:negative regulation of DNA-templated transcription"/>
    <property type="evidence" value="ECO:0007669"/>
    <property type="project" value="TreeGrafter"/>
</dbReference>
<dbReference type="Gene3D" id="1.10.10.10">
    <property type="entry name" value="Winged helix-like DNA-binding domain superfamily/Winged helix DNA-binding domain"/>
    <property type="match status" value="1"/>
</dbReference>
<evidence type="ECO:0000313" key="12">
    <source>
        <dbReference type="EMBL" id="KJQ58247.1"/>
    </source>
</evidence>
<dbReference type="OMA" id="HDHVILT"/>
<accession>A0A0F2CHC7</accession>
<dbReference type="InterPro" id="IPR036388">
    <property type="entry name" value="WH-like_DNA-bd_sf"/>
</dbReference>
<dbReference type="FunFam" id="3.30.1490.190:FF:000003">
    <property type="entry name" value="Fur family transcriptional regulator"/>
    <property type="match status" value="1"/>
</dbReference>
<evidence type="ECO:0000256" key="5">
    <source>
        <dbReference type="ARBA" id="ARBA00022723"/>
    </source>
</evidence>
<dbReference type="GO" id="GO:0000976">
    <property type="term" value="F:transcription cis-regulatory region binding"/>
    <property type="evidence" value="ECO:0007669"/>
    <property type="project" value="TreeGrafter"/>
</dbReference>
<feature type="binding site" evidence="11">
    <location>
        <position position="148"/>
    </location>
    <ligand>
        <name>Zn(2+)</name>
        <dbReference type="ChEBI" id="CHEBI:29105"/>
    </ligand>
</feature>
<dbReference type="Proteomes" id="UP000070096">
    <property type="component" value="Unassembled WGS sequence"/>
</dbReference>
<feature type="binding site" evidence="11">
    <location>
        <position position="109"/>
    </location>
    <ligand>
        <name>Zn(2+)</name>
        <dbReference type="ChEBI" id="CHEBI:29105"/>
    </ligand>
</feature>
<feature type="binding site" evidence="11">
    <location>
        <position position="145"/>
    </location>
    <ligand>
        <name>Zn(2+)</name>
        <dbReference type="ChEBI" id="CHEBI:29105"/>
    </ligand>
</feature>
<dbReference type="Pfam" id="PF01475">
    <property type="entry name" value="FUR"/>
    <property type="match status" value="1"/>
</dbReference>
<keyword evidence="7" id="KW-0805">Transcription regulation</keyword>
<dbReference type="AlphaFoldDB" id="A0A0F2CHC7"/>
<proteinExistence type="inferred from homology"/>
<dbReference type="InterPro" id="IPR002481">
    <property type="entry name" value="FUR"/>
</dbReference>
<dbReference type="EMBL" id="JYGL01000001">
    <property type="protein sequence ID" value="KJQ58247.1"/>
    <property type="molecule type" value="Genomic_DNA"/>
</dbReference>
<dbReference type="EMBL" id="LQRC01000143">
    <property type="protein sequence ID" value="KXT71858.1"/>
    <property type="molecule type" value="Genomic_DNA"/>
</dbReference>
<dbReference type="GO" id="GO:0008270">
    <property type="term" value="F:zinc ion binding"/>
    <property type="evidence" value="ECO:0007669"/>
    <property type="project" value="TreeGrafter"/>
</dbReference>
<comment type="similarity">
    <text evidence="2">Belongs to the Fur family.</text>
</comment>
<dbReference type="PANTHER" id="PTHR33202">
    <property type="entry name" value="ZINC UPTAKE REGULATION PROTEIN"/>
    <property type="match status" value="1"/>
</dbReference>
<dbReference type="GO" id="GO:1900376">
    <property type="term" value="P:regulation of secondary metabolite biosynthetic process"/>
    <property type="evidence" value="ECO:0007669"/>
    <property type="project" value="TreeGrafter"/>
</dbReference>
<dbReference type="GO" id="GO:0005737">
    <property type="term" value="C:cytoplasm"/>
    <property type="evidence" value="ECO:0007669"/>
    <property type="project" value="UniProtKB-SubCell"/>
</dbReference>
<evidence type="ECO:0000256" key="11">
    <source>
        <dbReference type="PIRSR" id="PIRSR602481-1"/>
    </source>
</evidence>
<comment type="cofactor">
    <cofactor evidence="11">
        <name>Zn(2+)</name>
        <dbReference type="ChEBI" id="CHEBI:29105"/>
    </cofactor>
    <text evidence="11">Binds 1 zinc ion per subunit.</text>
</comment>
<dbReference type="PANTHER" id="PTHR33202:SF8">
    <property type="entry name" value="PEROXIDE-RESPONSIVE REPRESSOR PERR"/>
    <property type="match status" value="1"/>
</dbReference>
<dbReference type="GO" id="GO:0003700">
    <property type="term" value="F:DNA-binding transcription factor activity"/>
    <property type="evidence" value="ECO:0007669"/>
    <property type="project" value="InterPro"/>
</dbReference>
<reference evidence="12 14" key="1">
    <citation type="submission" date="2015-02" db="EMBL/GenBank/DDBJ databases">
        <title>Evolution of amylase-binding proteins of oral streptococcal species.</title>
        <authorList>
            <person name="Haase E.M."/>
        </authorList>
    </citation>
    <scope>NUCLEOTIDE SEQUENCE [LARGE SCALE GENOMIC DNA]</scope>
    <source>
        <strain evidence="12 14">G9B</strain>
    </source>
</reference>
<comment type="subcellular location">
    <subcellularLocation>
        <location evidence="1">Cytoplasm</location>
    </subcellularLocation>
</comment>
<keyword evidence="6 11" id="KW-0862">Zinc</keyword>
<evidence type="ECO:0000256" key="2">
    <source>
        <dbReference type="ARBA" id="ARBA00007957"/>
    </source>
</evidence>
<keyword evidence="9" id="KW-0804">Transcription</keyword>
<dbReference type="Proteomes" id="UP000033658">
    <property type="component" value="Unassembled WGS sequence"/>
</dbReference>
<feature type="binding site" evidence="11">
    <location>
        <position position="106"/>
    </location>
    <ligand>
        <name>Zn(2+)</name>
        <dbReference type="ChEBI" id="CHEBI:29105"/>
    </ligand>
</feature>
<keyword evidence="5 11" id="KW-0479">Metal-binding</keyword>
<evidence type="ECO:0000313" key="15">
    <source>
        <dbReference type="Proteomes" id="UP000070096"/>
    </source>
</evidence>
<dbReference type="Gene3D" id="3.30.1490.190">
    <property type="match status" value="1"/>
</dbReference>
<reference evidence="13 15" key="2">
    <citation type="submission" date="2016-01" db="EMBL/GenBank/DDBJ databases">
        <title>Highly variable Streptococcus oralis are common among viridans streptococci isolated from primates.</title>
        <authorList>
            <person name="Denapaite D."/>
            <person name="Rieger M."/>
            <person name="Koendgen S."/>
            <person name="Brueckner R."/>
            <person name="Ochigava I."/>
            <person name="Kappeler P."/>
            <person name="Maetz-Rensing K."/>
            <person name="Leendertz F."/>
            <person name="Hakenbeck R."/>
        </authorList>
    </citation>
    <scope>NUCLEOTIDE SEQUENCE [LARGE SCALE GENOMIC DNA]</scope>
    <source>
        <strain evidence="13 15">DD07</strain>
    </source>
</reference>
<keyword evidence="4" id="KW-0678">Repressor</keyword>
<evidence type="ECO:0000256" key="6">
    <source>
        <dbReference type="ARBA" id="ARBA00022833"/>
    </source>
</evidence>
<keyword evidence="10" id="KW-0464">Manganese</keyword>
<evidence type="ECO:0000256" key="8">
    <source>
        <dbReference type="ARBA" id="ARBA00023125"/>
    </source>
</evidence>
<dbReference type="RefSeq" id="WP_012000173.1">
    <property type="nucleotide sequence ID" value="NZ_CABEIB010000003.1"/>
</dbReference>
<keyword evidence="8" id="KW-0238">DNA-binding</keyword>
<evidence type="ECO:0000256" key="3">
    <source>
        <dbReference type="ARBA" id="ARBA00022490"/>
    </source>
</evidence>
<evidence type="ECO:0000256" key="4">
    <source>
        <dbReference type="ARBA" id="ARBA00022491"/>
    </source>
</evidence>
<dbReference type="SUPFAM" id="SSF46785">
    <property type="entry name" value="Winged helix' DNA-binding domain"/>
    <property type="match status" value="1"/>
</dbReference>
<dbReference type="CDD" id="cd07153">
    <property type="entry name" value="Fur_like"/>
    <property type="match status" value="1"/>
</dbReference>
<evidence type="ECO:0000313" key="13">
    <source>
        <dbReference type="EMBL" id="KXT71858.1"/>
    </source>
</evidence>
<protein>
    <submittedName>
        <fullName evidence="12">Ferric uptake regulator family protein</fullName>
    </submittedName>
    <submittedName>
        <fullName evidence="13">Peroxide stress regulator PerR, FUR family</fullName>
    </submittedName>
</protein>
<evidence type="ECO:0000256" key="10">
    <source>
        <dbReference type="ARBA" id="ARBA00023211"/>
    </source>
</evidence>